<name>A0A2V2ZWG7_9BACI</name>
<gene>
    <name evidence="1" type="ORF">DFO73_1076</name>
</gene>
<dbReference type="OrthoDB" id="2938417at2"/>
<dbReference type="Proteomes" id="UP000247150">
    <property type="component" value="Unassembled WGS sequence"/>
</dbReference>
<protein>
    <recommendedName>
        <fullName evidence="3">UDP-glucose 4-epimerase</fullName>
    </recommendedName>
</protein>
<dbReference type="EMBL" id="QGTW01000007">
    <property type="protein sequence ID" value="PWW27696.1"/>
    <property type="molecule type" value="Genomic_DNA"/>
</dbReference>
<comment type="caution">
    <text evidence="1">The sequence shown here is derived from an EMBL/GenBank/DDBJ whole genome shotgun (WGS) entry which is preliminary data.</text>
</comment>
<evidence type="ECO:0000313" key="2">
    <source>
        <dbReference type="Proteomes" id="UP000247150"/>
    </source>
</evidence>
<proteinExistence type="predicted"/>
<dbReference type="SUPFAM" id="SSF51735">
    <property type="entry name" value="NAD(P)-binding Rossmann-fold domains"/>
    <property type="match status" value="1"/>
</dbReference>
<dbReference type="AlphaFoldDB" id="A0A2V2ZWG7"/>
<evidence type="ECO:0000313" key="1">
    <source>
        <dbReference type="EMBL" id="PWW27696.1"/>
    </source>
</evidence>
<dbReference type="InterPro" id="IPR036291">
    <property type="entry name" value="NAD(P)-bd_dom_sf"/>
</dbReference>
<evidence type="ECO:0008006" key="3">
    <source>
        <dbReference type="Google" id="ProtNLM"/>
    </source>
</evidence>
<sequence>MDRAVILGAYEFIGFSLCKYLLDQGFEIDGIHINKGEEDLYLNEKRLEIGRNANFYEMNYSEWLETQKEIKEDTVLFIDFYDFYLKNNLSALRENELIEKYLFNNMNELEKSHSIIMFLFPLQWLKDINRAHSRCETAIELLKRNNIAVYSFYLPAIYGPWQPEEFIFHQALADRKRAELSNREWIHDAIFIDDLIHSIMEETKNIQGGTYLLKSSLPGHWQKCAEYLSLEYSLNHRHDDLEKGKIIEKTVKNSMKYSEGLEKQRGHLNALLNRNEY</sequence>
<dbReference type="RefSeq" id="WP_110065340.1">
    <property type="nucleotide sequence ID" value="NZ_QGTW01000007.1"/>
</dbReference>
<reference evidence="1 2" key="1">
    <citation type="submission" date="2018-05" db="EMBL/GenBank/DDBJ databases">
        <title>Freshwater and sediment microbial communities from various areas in North America, analyzing microbe dynamics in response to fracking.</title>
        <authorList>
            <person name="Lamendella R."/>
        </authorList>
    </citation>
    <scope>NUCLEOTIDE SEQUENCE [LARGE SCALE GENOMIC DNA]</scope>
    <source>
        <strain evidence="1 2">15_TX</strain>
    </source>
</reference>
<organism evidence="1 2">
    <name type="scientific">Cytobacillus oceanisediminis</name>
    <dbReference type="NCBI Taxonomy" id="665099"/>
    <lineage>
        <taxon>Bacteria</taxon>
        <taxon>Bacillati</taxon>
        <taxon>Bacillota</taxon>
        <taxon>Bacilli</taxon>
        <taxon>Bacillales</taxon>
        <taxon>Bacillaceae</taxon>
        <taxon>Cytobacillus</taxon>
    </lineage>
</organism>
<accession>A0A2V2ZWG7</accession>